<dbReference type="InterPro" id="IPR006290">
    <property type="entry name" value="CztS_silS_copS"/>
</dbReference>
<evidence type="ECO:0000256" key="12">
    <source>
        <dbReference type="ARBA" id="ARBA00023012"/>
    </source>
</evidence>
<comment type="caution">
    <text evidence="17">The sequence shown here is derived from an EMBL/GenBank/DDBJ whole genome shotgun (WGS) entry which is preliminary data.</text>
</comment>
<evidence type="ECO:0000259" key="15">
    <source>
        <dbReference type="PROSITE" id="PS50109"/>
    </source>
</evidence>
<comment type="subcellular location">
    <subcellularLocation>
        <location evidence="2">Cell inner membrane</location>
        <topology evidence="2">Multi-pass membrane protein</topology>
    </subcellularLocation>
</comment>
<accession>A0A1S1U1K4</accession>
<keyword evidence="4 14" id="KW-0997">Cell inner membrane</keyword>
<dbReference type="SUPFAM" id="SSF47384">
    <property type="entry name" value="Homodimeric domain of signal transducing histidine kinase"/>
    <property type="match status" value="1"/>
</dbReference>
<dbReference type="NCBIfam" id="TIGR01386">
    <property type="entry name" value="cztS_silS_copS"/>
    <property type="match status" value="1"/>
</dbReference>
<dbReference type="EMBL" id="LFKP01000016">
    <property type="protein sequence ID" value="OHV93704.1"/>
    <property type="molecule type" value="Genomic_DNA"/>
</dbReference>
<dbReference type="PANTHER" id="PTHR45436">
    <property type="entry name" value="SENSOR HISTIDINE KINASE YKOH"/>
    <property type="match status" value="1"/>
</dbReference>
<dbReference type="SUPFAM" id="SSF55874">
    <property type="entry name" value="ATPase domain of HSP90 chaperone/DNA topoisomerase II/histidine kinase"/>
    <property type="match status" value="1"/>
</dbReference>
<name>A0A1S1U1K4_9BURK</name>
<evidence type="ECO:0000313" key="17">
    <source>
        <dbReference type="EMBL" id="OHV93704.1"/>
    </source>
</evidence>
<dbReference type="GO" id="GO:0000155">
    <property type="term" value="F:phosphorelay sensor kinase activity"/>
    <property type="evidence" value="ECO:0007669"/>
    <property type="project" value="InterPro"/>
</dbReference>
<evidence type="ECO:0000256" key="10">
    <source>
        <dbReference type="ARBA" id="ARBA00022840"/>
    </source>
</evidence>
<evidence type="ECO:0000256" key="13">
    <source>
        <dbReference type="ARBA" id="ARBA00023136"/>
    </source>
</evidence>
<feature type="transmembrane region" description="Helical" evidence="14">
    <location>
        <begin position="172"/>
        <end position="191"/>
    </location>
</feature>
<gene>
    <name evidence="17" type="ORF">AKG95_28495</name>
</gene>
<evidence type="ECO:0000259" key="16">
    <source>
        <dbReference type="PROSITE" id="PS50885"/>
    </source>
</evidence>
<dbReference type="Pfam" id="PF00672">
    <property type="entry name" value="HAMP"/>
    <property type="match status" value="1"/>
</dbReference>
<evidence type="ECO:0000256" key="4">
    <source>
        <dbReference type="ARBA" id="ARBA00022519"/>
    </source>
</evidence>
<dbReference type="Gene3D" id="1.10.287.130">
    <property type="match status" value="1"/>
</dbReference>
<organism evidence="17 18">
    <name type="scientific">Janthinobacterium lividum</name>
    <dbReference type="NCBI Taxonomy" id="29581"/>
    <lineage>
        <taxon>Bacteria</taxon>
        <taxon>Pseudomonadati</taxon>
        <taxon>Pseudomonadota</taxon>
        <taxon>Betaproteobacteria</taxon>
        <taxon>Burkholderiales</taxon>
        <taxon>Oxalobacteraceae</taxon>
        <taxon>Janthinobacterium</taxon>
    </lineage>
</organism>
<dbReference type="CDD" id="cd00075">
    <property type="entry name" value="HATPase"/>
    <property type="match status" value="1"/>
</dbReference>
<dbReference type="EC" id="2.7.13.3" evidence="14"/>
<keyword evidence="13 14" id="KW-0472">Membrane</keyword>
<dbReference type="AlphaFoldDB" id="A0A1S1U1K4"/>
<keyword evidence="9 14" id="KW-0418">Kinase</keyword>
<evidence type="ECO:0000256" key="3">
    <source>
        <dbReference type="ARBA" id="ARBA00022475"/>
    </source>
</evidence>
<evidence type="ECO:0000256" key="5">
    <source>
        <dbReference type="ARBA" id="ARBA00022553"/>
    </source>
</evidence>
<dbReference type="InterPro" id="IPR003661">
    <property type="entry name" value="HisK_dim/P_dom"/>
</dbReference>
<dbReference type="SUPFAM" id="SSF158472">
    <property type="entry name" value="HAMP domain-like"/>
    <property type="match status" value="1"/>
</dbReference>
<dbReference type="InterPro" id="IPR003660">
    <property type="entry name" value="HAMP_dom"/>
</dbReference>
<feature type="domain" description="Histidine kinase" evidence="15">
    <location>
        <begin position="253"/>
        <end position="467"/>
    </location>
</feature>
<dbReference type="Pfam" id="PF00512">
    <property type="entry name" value="HisKA"/>
    <property type="match status" value="1"/>
</dbReference>
<keyword evidence="7 14" id="KW-0812">Transmembrane</keyword>
<evidence type="ECO:0000256" key="8">
    <source>
        <dbReference type="ARBA" id="ARBA00022741"/>
    </source>
</evidence>
<dbReference type="Gene3D" id="3.30.565.10">
    <property type="entry name" value="Histidine kinase-like ATPase, C-terminal domain"/>
    <property type="match status" value="1"/>
</dbReference>
<dbReference type="CDD" id="cd06225">
    <property type="entry name" value="HAMP"/>
    <property type="match status" value="1"/>
</dbReference>
<reference evidence="17 18" key="1">
    <citation type="submission" date="2015-06" db="EMBL/GenBank/DDBJ databases">
        <title>Draft genome sequencing of a biphenyl-degrading bacterium, Janthinobacterium lividum MEG1.</title>
        <authorList>
            <person name="Shimodaira J."/>
            <person name="Hatta T."/>
        </authorList>
    </citation>
    <scope>NUCLEOTIDE SEQUENCE [LARGE SCALE GENOMIC DNA]</scope>
    <source>
        <strain evidence="17 18">MEG1</strain>
        <plasmid evidence="17">pMEG01</plasmid>
    </source>
</reference>
<evidence type="ECO:0000256" key="6">
    <source>
        <dbReference type="ARBA" id="ARBA00022679"/>
    </source>
</evidence>
<evidence type="ECO:0000313" key="18">
    <source>
        <dbReference type="Proteomes" id="UP000179840"/>
    </source>
</evidence>
<dbReference type="InterPro" id="IPR004358">
    <property type="entry name" value="Sig_transdc_His_kin-like_C"/>
</dbReference>
<evidence type="ECO:0000256" key="11">
    <source>
        <dbReference type="ARBA" id="ARBA00022989"/>
    </source>
</evidence>
<dbReference type="RefSeq" id="WP_071080233.1">
    <property type="nucleotide sequence ID" value="NZ_LFKP01000016.1"/>
</dbReference>
<protein>
    <recommendedName>
        <fullName evidence="14">Sensor protein</fullName>
        <ecNumber evidence="14">2.7.13.3</ecNumber>
    </recommendedName>
</protein>
<keyword evidence="8 14" id="KW-0547">Nucleotide-binding</keyword>
<sequence length="475" mass="52049">MKAKNWSLTTQLGALFVCISAIVFSALGIYLYQALAVQLQARDDADLVDRIVFIRHMLEETPSVESIRVDPHRFLDAVDLHGGFLLVMQAQDGEELTRNTRDRSFMHASGAVPVETMPEPSHVRAALGHSEPNLRVIAALGTVGSTGSVVKITLARSEESRAAVLSAYKLKVLASGFFGAVLTALLGFLLVRRALHKVKLIAQQAQQVSAHNLEVRLHAKSAPKEIQILADSFNEVLDRLQNSFNNLSQFADDLAHDLRTPLNNLMVQTEVALSHPRESEEYQNLLSSNYEEFGRLARMVESILFLARADHDQVLLATEQLDMDVELTRIAEYFEGPASDAGISFIVIATGKVLADGLLLRRAVSNLVSNALRYTPKGETILLKAIEDDDGAVVSVSNPGPGIAQEHLPRLFDRFYRSDKSRASTSASAGLGLSIVKSIMTLHHGRASVTSELDGVTQFTLFFPDTTVSIETVKR</sequence>
<dbReference type="Pfam" id="PF02518">
    <property type="entry name" value="HATPase_c"/>
    <property type="match status" value="1"/>
</dbReference>
<comment type="catalytic activity">
    <reaction evidence="1 14">
        <text>ATP + protein L-histidine = ADP + protein N-phospho-L-histidine.</text>
        <dbReference type="EC" id="2.7.13.3"/>
    </reaction>
</comment>
<keyword evidence="17" id="KW-0614">Plasmid</keyword>
<dbReference type="SMART" id="SM00388">
    <property type="entry name" value="HisKA"/>
    <property type="match status" value="1"/>
</dbReference>
<evidence type="ECO:0000256" key="1">
    <source>
        <dbReference type="ARBA" id="ARBA00000085"/>
    </source>
</evidence>
<evidence type="ECO:0000256" key="2">
    <source>
        <dbReference type="ARBA" id="ARBA00004429"/>
    </source>
</evidence>
<dbReference type="GO" id="GO:0005886">
    <property type="term" value="C:plasma membrane"/>
    <property type="evidence" value="ECO:0007669"/>
    <property type="project" value="UniProtKB-SubCell"/>
</dbReference>
<keyword evidence="5" id="KW-0597">Phosphoprotein</keyword>
<evidence type="ECO:0000256" key="14">
    <source>
        <dbReference type="RuleBase" id="RU364088"/>
    </source>
</evidence>
<dbReference type="Proteomes" id="UP000179840">
    <property type="component" value="Unassembled WGS sequence"/>
</dbReference>
<keyword evidence="6 14" id="KW-0808">Transferase</keyword>
<dbReference type="PROSITE" id="PS50109">
    <property type="entry name" value="HIS_KIN"/>
    <property type="match status" value="1"/>
</dbReference>
<keyword evidence="3 14" id="KW-1003">Cell membrane</keyword>
<dbReference type="Gene3D" id="6.10.340.10">
    <property type="match status" value="1"/>
</dbReference>
<dbReference type="SMART" id="SM00387">
    <property type="entry name" value="HATPase_c"/>
    <property type="match status" value="1"/>
</dbReference>
<dbReference type="FunFam" id="3.30.565.10:FF:000006">
    <property type="entry name" value="Sensor histidine kinase WalK"/>
    <property type="match status" value="1"/>
</dbReference>
<dbReference type="InterPro" id="IPR036097">
    <property type="entry name" value="HisK_dim/P_sf"/>
</dbReference>
<proteinExistence type="predicted"/>
<dbReference type="InterPro" id="IPR050428">
    <property type="entry name" value="TCS_sensor_his_kinase"/>
</dbReference>
<evidence type="ECO:0000256" key="9">
    <source>
        <dbReference type="ARBA" id="ARBA00022777"/>
    </source>
</evidence>
<keyword evidence="12 14" id="KW-0902">Two-component regulatory system</keyword>
<keyword evidence="10 14" id="KW-0067">ATP-binding</keyword>
<dbReference type="GO" id="GO:0005524">
    <property type="term" value="F:ATP binding"/>
    <property type="evidence" value="ECO:0007669"/>
    <property type="project" value="UniProtKB-KW"/>
</dbReference>
<dbReference type="InterPro" id="IPR005467">
    <property type="entry name" value="His_kinase_dom"/>
</dbReference>
<dbReference type="PROSITE" id="PS50885">
    <property type="entry name" value="HAMP"/>
    <property type="match status" value="1"/>
</dbReference>
<dbReference type="PANTHER" id="PTHR45436:SF3">
    <property type="entry name" value="SENSOR HISTIDINE KINASE HPRS"/>
    <property type="match status" value="1"/>
</dbReference>
<feature type="domain" description="HAMP" evidence="16">
    <location>
        <begin position="192"/>
        <end position="245"/>
    </location>
</feature>
<dbReference type="PRINTS" id="PR00344">
    <property type="entry name" value="BCTRLSENSOR"/>
</dbReference>
<evidence type="ECO:0000256" key="7">
    <source>
        <dbReference type="ARBA" id="ARBA00022692"/>
    </source>
</evidence>
<comment type="function">
    <text evidence="14">Member of a two-component regulatory system.</text>
</comment>
<dbReference type="InterPro" id="IPR036890">
    <property type="entry name" value="HATPase_C_sf"/>
</dbReference>
<dbReference type="InterPro" id="IPR003594">
    <property type="entry name" value="HATPase_dom"/>
</dbReference>
<dbReference type="CDD" id="cd00082">
    <property type="entry name" value="HisKA"/>
    <property type="match status" value="1"/>
</dbReference>
<keyword evidence="11 14" id="KW-1133">Transmembrane helix</keyword>
<feature type="transmembrane region" description="Helical" evidence="14">
    <location>
        <begin position="12"/>
        <end position="32"/>
    </location>
</feature>
<dbReference type="SMART" id="SM00304">
    <property type="entry name" value="HAMP"/>
    <property type="match status" value="1"/>
</dbReference>
<geneLocation type="plasmid" evidence="17">
    <name>pMEG01</name>
</geneLocation>